<dbReference type="InterPro" id="IPR006091">
    <property type="entry name" value="Acyl-CoA_Oxase/DH_mid-dom"/>
</dbReference>
<evidence type="ECO:0000259" key="8">
    <source>
        <dbReference type="Pfam" id="PF02770"/>
    </source>
</evidence>
<dbReference type="RefSeq" id="WP_190762479.1">
    <property type="nucleotide sequence ID" value="NZ_JACXLD010000001.1"/>
</dbReference>
<evidence type="ECO:0000256" key="5">
    <source>
        <dbReference type="ARBA" id="ARBA00023002"/>
    </source>
</evidence>
<dbReference type="GO" id="GO:0005886">
    <property type="term" value="C:plasma membrane"/>
    <property type="evidence" value="ECO:0007669"/>
    <property type="project" value="TreeGrafter"/>
</dbReference>
<evidence type="ECO:0000259" key="7">
    <source>
        <dbReference type="Pfam" id="PF00441"/>
    </source>
</evidence>
<accession>A0A927C134</accession>
<dbReference type="AlphaFoldDB" id="A0A927C134"/>
<keyword evidence="3 6" id="KW-0285">Flavoprotein</keyword>
<dbReference type="InterPro" id="IPR037069">
    <property type="entry name" value="AcylCoA_DH/ox_N_sf"/>
</dbReference>
<proteinExistence type="inferred from homology"/>
<dbReference type="PANTHER" id="PTHR43292">
    <property type="entry name" value="ACYL-COA DEHYDROGENASE"/>
    <property type="match status" value="1"/>
</dbReference>
<dbReference type="InterPro" id="IPR013786">
    <property type="entry name" value="AcylCoA_DH/ox_N"/>
</dbReference>
<dbReference type="PANTHER" id="PTHR43292:SF3">
    <property type="entry name" value="ACYL-COA DEHYDROGENASE FADE29"/>
    <property type="match status" value="1"/>
</dbReference>
<dbReference type="InterPro" id="IPR046373">
    <property type="entry name" value="Acyl-CoA_Oxase/DH_mid-dom_sf"/>
</dbReference>
<evidence type="ECO:0000256" key="3">
    <source>
        <dbReference type="ARBA" id="ARBA00022630"/>
    </source>
</evidence>
<evidence type="ECO:0000256" key="6">
    <source>
        <dbReference type="RuleBase" id="RU362125"/>
    </source>
</evidence>
<comment type="cofactor">
    <cofactor evidence="1 6">
        <name>FAD</name>
        <dbReference type="ChEBI" id="CHEBI:57692"/>
    </cofactor>
</comment>
<dbReference type="FunFam" id="2.40.110.10:FF:000011">
    <property type="entry name" value="Acyl-CoA dehydrogenase FadE34"/>
    <property type="match status" value="1"/>
</dbReference>
<dbReference type="Pfam" id="PF00441">
    <property type="entry name" value="Acyl-CoA_dh_1"/>
    <property type="match status" value="1"/>
</dbReference>
<evidence type="ECO:0000313" key="10">
    <source>
        <dbReference type="EMBL" id="MBD2858082.1"/>
    </source>
</evidence>
<organism evidence="10 11">
    <name type="scientific">Spongiibacter pelagi</name>
    <dbReference type="NCBI Taxonomy" id="2760804"/>
    <lineage>
        <taxon>Bacteria</taxon>
        <taxon>Pseudomonadati</taxon>
        <taxon>Pseudomonadota</taxon>
        <taxon>Gammaproteobacteria</taxon>
        <taxon>Cellvibrionales</taxon>
        <taxon>Spongiibacteraceae</taxon>
        <taxon>Spongiibacter</taxon>
    </lineage>
</organism>
<dbReference type="Pfam" id="PF02770">
    <property type="entry name" value="Acyl-CoA_dh_M"/>
    <property type="match status" value="1"/>
</dbReference>
<feature type="domain" description="Acyl-CoA oxidase/dehydrogenase middle" evidence="8">
    <location>
        <begin position="124"/>
        <end position="218"/>
    </location>
</feature>
<dbReference type="SUPFAM" id="SSF47203">
    <property type="entry name" value="Acyl-CoA dehydrogenase C-terminal domain-like"/>
    <property type="match status" value="1"/>
</dbReference>
<keyword evidence="11" id="KW-1185">Reference proteome</keyword>
<evidence type="ECO:0000256" key="4">
    <source>
        <dbReference type="ARBA" id="ARBA00022827"/>
    </source>
</evidence>
<dbReference type="GO" id="GO:0050660">
    <property type="term" value="F:flavin adenine dinucleotide binding"/>
    <property type="evidence" value="ECO:0007669"/>
    <property type="project" value="InterPro"/>
</dbReference>
<dbReference type="Pfam" id="PF02771">
    <property type="entry name" value="Acyl-CoA_dh_N"/>
    <property type="match status" value="1"/>
</dbReference>
<comment type="caution">
    <text evidence="10">The sequence shown here is derived from an EMBL/GenBank/DDBJ whole genome shotgun (WGS) entry which is preliminary data.</text>
</comment>
<dbReference type="InterPro" id="IPR036250">
    <property type="entry name" value="AcylCo_DH-like_C"/>
</dbReference>
<dbReference type="Gene3D" id="1.10.540.10">
    <property type="entry name" value="Acyl-CoA dehydrogenase/oxidase, N-terminal domain"/>
    <property type="match status" value="1"/>
</dbReference>
<feature type="domain" description="Acyl-CoA dehydrogenase/oxidase C-terminal" evidence="7">
    <location>
        <begin position="230"/>
        <end position="389"/>
    </location>
</feature>
<protein>
    <submittedName>
        <fullName evidence="10">Acyl-CoA dehydrogenase family protein</fullName>
    </submittedName>
</protein>
<reference evidence="10" key="1">
    <citation type="submission" date="2020-09" db="EMBL/GenBank/DDBJ databases">
        <authorList>
            <person name="Yoon J.-W."/>
        </authorList>
    </citation>
    <scope>NUCLEOTIDE SEQUENCE</scope>
    <source>
        <strain evidence="10">KMU-158</strain>
    </source>
</reference>
<dbReference type="EMBL" id="JACXLD010000001">
    <property type="protein sequence ID" value="MBD2858082.1"/>
    <property type="molecule type" value="Genomic_DNA"/>
</dbReference>
<gene>
    <name evidence="10" type="ORF">IB286_03610</name>
</gene>
<keyword evidence="5 6" id="KW-0560">Oxidoreductase</keyword>
<dbReference type="InterPro" id="IPR009075">
    <property type="entry name" value="AcylCo_DH/oxidase_C"/>
</dbReference>
<dbReference type="InterPro" id="IPR009100">
    <property type="entry name" value="AcylCoA_DH/oxidase_NM_dom_sf"/>
</dbReference>
<dbReference type="GO" id="GO:0016627">
    <property type="term" value="F:oxidoreductase activity, acting on the CH-CH group of donors"/>
    <property type="evidence" value="ECO:0007669"/>
    <property type="project" value="InterPro"/>
</dbReference>
<evidence type="ECO:0000256" key="1">
    <source>
        <dbReference type="ARBA" id="ARBA00001974"/>
    </source>
</evidence>
<evidence type="ECO:0000313" key="11">
    <source>
        <dbReference type="Proteomes" id="UP000610558"/>
    </source>
</evidence>
<comment type="similarity">
    <text evidence="2 6">Belongs to the acyl-CoA dehydrogenase family.</text>
</comment>
<dbReference type="SUPFAM" id="SSF56645">
    <property type="entry name" value="Acyl-CoA dehydrogenase NM domain-like"/>
    <property type="match status" value="1"/>
</dbReference>
<evidence type="ECO:0000259" key="9">
    <source>
        <dbReference type="Pfam" id="PF02771"/>
    </source>
</evidence>
<dbReference type="Gene3D" id="1.20.140.10">
    <property type="entry name" value="Butyryl-CoA Dehydrogenase, subunit A, domain 3"/>
    <property type="match status" value="1"/>
</dbReference>
<feature type="domain" description="Acyl-CoA dehydrogenase/oxidase N-terminal" evidence="9">
    <location>
        <begin position="6"/>
        <end position="114"/>
    </location>
</feature>
<dbReference type="InterPro" id="IPR052161">
    <property type="entry name" value="Mycobact_Acyl-CoA_DH"/>
</dbReference>
<evidence type="ECO:0000256" key="2">
    <source>
        <dbReference type="ARBA" id="ARBA00009347"/>
    </source>
</evidence>
<keyword evidence="4 6" id="KW-0274">FAD</keyword>
<sequence length="393" mass="43416">MHAKFSPEELAFQAEVRNFLSTHFTPELAARIHEPSTFKEATIEWQKLLDNQGWAANGWPVEHGGCPWTATQKYIYSSELAAAGAPDVMPMGIKMVAPVLYSYGSDEQKARFLPITKRSDIWWCQGYSEPGAGSDLAALKTRAVLDGDHYVVSGSKIWTTYAQYADWMFCLVKTATEGRAQQSISFLLIDMKSAGISVSPIISIDGDHHLNEVHLDNVRVPVENRIGDENKGWEYAKALLNYERTALSGVAYCKRMVRDIEQLMQGSHSGFGLSSSDDIKARLADIEIDLMALEYLELSVLNKLDKGKAPGMESSLLKLVGTELQQALQKLRWDVTGGFAGVTEPGTTGIAPSEYLTQSHQIRREYMFGRAATIYGGSNEVQKNIIAKVGLGL</sequence>
<dbReference type="Proteomes" id="UP000610558">
    <property type="component" value="Unassembled WGS sequence"/>
</dbReference>
<dbReference type="Gene3D" id="2.40.110.10">
    <property type="entry name" value="Butyryl-CoA Dehydrogenase, subunit A, domain 2"/>
    <property type="match status" value="1"/>
</dbReference>
<name>A0A927C134_9GAMM</name>